<accession>A0AAV0YX74</accession>
<evidence type="ECO:0000313" key="3">
    <source>
        <dbReference type="Proteomes" id="UP001157006"/>
    </source>
</evidence>
<dbReference type="Proteomes" id="UP001157006">
    <property type="component" value="Chromosome 1L"/>
</dbReference>
<feature type="region of interest" description="Disordered" evidence="1">
    <location>
        <begin position="45"/>
        <end position="107"/>
    </location>
</feature>
<feature type="compositionally biased region" description="Polar residues" evidence="1">
    <location>
        <begin position="61"/>
        <end position="70"/>
    </location>
</feature>
<proteinExistence type="predicted"/>
<evidence type="ECO:0000313" key="2">
    <source>
        <dbReference type="EMBL" id="CAI8590594.1"/>
    </source>
</evidence>
<sequence length="107" mass="11795">MKSVDETDFHEDFVVKQVPAIDGDLRVVKLSPTFKLSDSPFSLNTKPKPYSLPKSKPTKYLISQGSQRPLISSMATSSSTKDSTNGSRVEERVVRSPKGFFEGSEIA</sequence>
<gene>
    <name evidence="2" type="ORF">VFH_I448600</name>
</gene>
<dbReference type="AlphaFoldDB" id="A0AAV0YX74"/>
<dbReference type="EMBL" id="OX451736">
    <property type="protein sequence ID" value="CAI8590594.1"/>
    <property type="molecule type" value="Genomic_DNA"/>
</dbReference>
<organism evidence="2 3">
    <name type="scientific">Vicia faba</name>
    <name type="common">Broad bean</name>
    <name type="synonym">Faba vulgaris</name>
    <dbReference type="NCBI Taxonomy" id="3906"/>
    <lineage>
        <taxon>Eukaryota</taxon>
        <taxon>Viridiplantae</taxon>
        <taxon>Streptophyta</taxon>
        <taxon>Embryophyta</taxon>
        <taxon>Tracheophyta</taxon>
        <taxon>Spermatophyta</taxon>
        <taxon>Magnoliopsida</taxon>
        <taxon>eudicotyledons</taxon>
        <taxon>Gunneridae</taxon>
        <taxon>Pentapetalae</taxon>
        <taxon>rosids</taxon>
        <taxon>fabids</taxon>
        <taxon>Fabales</taxon>
        <taxon>Fabaceae</taxon>
        <taxon>Papilionoideae</taxon>
        <taxon>50 kb inversion clade</taxon>
        <taxon>NPAAA clade</taxon>
        <taxon>Hologalegina</taxon>
        <taxon>IRL clade</taxon>
        <taxon>Fabeae</taxon>
        <taxon>Vicia</taxon>
    </lineage>
</organism>
<keyword evidence="3" id="KW-1185">Reference proteome</keyword>
<feature type="compositionally biased region" description="Low complexity" evidence="1">
    <location>
        <begin position="72"/>
        <end position="84"/>
    </location>
</feature>
<name>A0AAV0YX74_VICFA</name>
<feature type="compositionally biased region" description="Low complexity" evidence="1">
    <location>
        <begin position="45"/>
        <end position="60"/>
    </location>
</feature>
<reference evidence="2 3" key="1">
    <citation type="submission" date="2023-01" db="EMBL/GenBank/DDBJ databases">
        <authorList>
            <person name="Kreplak J."/>
        </authorList>
    </citation>
    <scope>NUCLEOTIDE SEQUENCE [LARGE SCALE GENOMIC DNA]</scope>
</reference>
<protein>
    <submittedName>
        <fullName evidence="2">Uncharacterized protein</fullName>
    </submittedName>
</protein>
<evidence type="ECO:0000256" key="1">
    <source>
        <dbReference type="SAM" id="MobiDB-lite"/>
    </source>
</evidence>